<evidence type="ECO:0000313" key="3">
    <source>
        <dbReference type="EMBL" id="AQP48729.1"/>
    </source>
</evidence>
<protein>
    <submittedName>
        <fullName evidence="3">Alcohol dehydrogenase</fullName>
    </submittedName>
</protein>
<dbReference type="Proteomes" id="UP000188145">
    <property type="component" value="Chromosome"/>
</dbReference>
<dbReference type="SUPFAM" id="SSF51735">
    <property type="entry name" value="NAD(P)-binding Rossmann-fold domains"/>
    <property type="match status" value="1"/>
</dbReference>
<dbReference type="EMBL" id="CP019606">
    <property type="protein sequence ID" value="AQP48729.1"/>
    <property type="molecule type" value="Genomic_DNA"/>
</dbReference>
<dbReference type="PROSITE" id="PS00059">
    <property type="entry name" value="ADH_ZINC"/>
    <property type="match status" value="1"/>
</dbReference>
<organism evidence="3 4">
    <name type="scientific">Tessaracoccus aquimaris</name>
    <dbReference type="NCBI Taxonomy" id="1332264"/>
    <lineage>
        <taxon>Bacteria</taxon>
        <taxon>Bacillati</taxon>
        <taxon>Actinomycetota</taxon>
        <taxon>Actinomycetes</taxon>
        <taxon>Propionibacteriales</taxon>
        <taxon>Propionibacteriaceae</taxon>
        <taxon>Tessaracoccus</taxon>
    </lineage>
</organism>
<dbReference type="RefSeq" id="WP_077687075.1">
    <property type="nucleotide sequence ID" value="NZ_CP019606.1"/>
</dbReference>
<keyword evidence="4" id="KW-1185">Reference proteome</keyword>
<dbReference type="Gene3D" id="3.40.50.720">
    <property type="entry name" value="NAD(P)-binding Rossmann-like Domain"/>
    <property type="match status" value="1"/>
</dbReference>
<evidence type="ECO:0000256" key="1">
    <source>
        <dbReference type="ARBA" id="ARBA00023002"/>
    </source>
</evidence>
<evidence type="ECO:0000259" key="2">
    <source>
        <dbReference type="Pfam" id="PF08240"/>
    </source>
</evidence>
<evidence type="ECO:0000313" key="4">
    <source>
        <dbReference type="Proteomes" id="UP000188145"/>
    </source>
</evidence>
<dbReference type="InterPro" id="IPR013154">
    <property type="entry name" value="ADH-like_N"/>
</dbReference>
<dbReference type="PANTHER" id="PTHR43189:SF1">
    <property type="entry name" value="ZINC-TYPE ALCOHOL DEHYDROGENASE-LIKE PROTEIN C1198.01"/>
    <property type="match status" value="1"/>
</dbReference>
<dbReference type="InterPro" id="IPR002328">
    <property type="entry name" value="ADH_Zn_CS"/>
</dbReference>
<gene>
    <name evidence="3" type="ORF">BW730_15680</name>
</gene>
<sequence>MSQIPAKQHAIQIVGVDEIVVNDSKPVDEVGPHQMLLQVEACGICFSDTKLLHAFDSHPRKAEVVEGIAAEALAEIPGYKPGALATVPGHEPVGRIVQVGDQVTHFKEGDRVLVQADWKHLRTPKSNGAFGYNFEGALQEYVVIDERCVISPSGEEFLIHVTDGPSAAAVGLIEPWATVEGSYAWAERNHVLDDGDLLVVSDGETPGLKDLTAGHVPGEIVTIAPADVDALVGQSFDDIVYYGADAEVIEKLAALLGTRSVMCVVLGGSTIDRKVALDIGRVHYDFIRFVGTTGDDPAEGYAWIPANGDLRDGDNIAIMGAAGPMGLMHTMRAVTSGVPGIRVTGTDLNDDRLEHLAATVDPVAEERGVSVTYINTGTTALEPGYTHISCMVPVPAVVSQAVDLAGDGAILNAFAGIPAGTLGEFDLQGIIERHVFMLGTSGSDVSDMRTVLRKIEEGIIDTHISLDAVTGMAGFRDAIDSVINRTSGGKIMVYPMLHDLPLTRLVDMGDKLPHVAAKLSDGIWTKEAEEALLAGE</sequence>
<proteinExistence type="predicted"/>
<dbReference type="SUPFAM" id="SSF50129">
    <property type="entry name" value="GroES-like"/>
    <property type="match status" value="1"/>
</dbReference>
<dbReference type="GO" id="GO:0008270">
    <property type="term" value="F:zinc ion binding"/>
    <property type="evidence" value="ECO:0007669"/>
    <property type="project" value="InterPro"/>
</dbReference>
<dbReference type="KEGG" id="tes:BW730_15680"/>
<name>A0A1Q2CRI3_9ACTN</name>
<keyword evidence="1" id="KW-0560">Oxidoreductase</keyword>
<dbReference type="Pfam" id="PF08240">
    <property type="entry name" value="ADH_N"/>
    <property type="match status" value="1"/>
</dbReference>
<dbReference type="GO" id="GO:0016491">
    <property type="term" value="F:oxidoreductase activity"/>
    <property type="evidence" value="ECO:0007669"/>
    <property type="project" value="UniProtKB-KW"/>
</dbReference>
<dbReference type="InterPro" id="IPR011032">
    <property type="entry name" value="GroES-like_sf"/>
</dbReference>
<dbReference type="InterPro" id="IPR036291">
    <property type="entry name" value="NAD(P)-bd_dom_sf"/>
</dbReference>
<accession>A0A1Q2CRI3</accession>
<reference evidence="4" key="1">
    <citation type="submission" date="2017-02" db="EMBL/GenBank/DDBJ databases">
        <title>Tessaracoccus aquaemaris sp. nov., isolated from the intestine of a Korean rockfish, Sebastes schlegelii, in a marine aquaculture pond.</title>
        <authorList>
            <person name="Tak E.J."/>
            <person name="Bae J.-W."/>
        </authorList>
    </citation>
    <scope>NUCLEOTIDE SEQUENCE [LARGE SCALE GENOMIC DNA]</scope>
    <source>
        <strain evidence="4">NSG39</strain>
    </source>
</reference>
<dbReference type="OrthoDB" id="9797931at2"/>
<dbReference type="Gene3D" id="3.90.180.10">
    <property type="entry name" value="Medium-chain alcohol dehydrogenases, catalytic domain"/>
    <property type="match status" value="2"/>
</dbReference>
<dbReference type="STRING" id="1332264.BW730_15680"/>
<dbReference type="PANTHER" id="PTHR43189">
    <property type="entry name" value="ZINC-TYPE ALCOHOL DEHYDROGENASE-LIKE PROTEIN C1198.01-RELATED"/>
    <property type="match status" value="1"/>
</dbReference>
<dbReference type="AlphaFoldDB" id="A0A1Q2CRI3"/>
<feature type="domain" description="Alcohol dehydrogenase-like N-terminal" evidence="2">
    <location>
        <begin position="31"/>
        <end position="150"/>
    </location>
</feature>